<dbReference type="EMBL" id="BKCJ010000365">
    <property type="protein sequence ID" value="GEU32531.1"/>
    <property type="molecule type" value="Genomic_DNA"/>
</dbReference>
<feature type="compositionally biased region" description="Acidic residues" evidence="1">
    <location>
        <begin position="140"/>
        <end position="161"/>
    </location>
</feature>
<gene>
    <name evidence="2" type="ORF">Tci_004509</name>
</gene>
<protein>
    <submittedName>
        <fullName evidence="2">Uncharacterized protein</fullName>
    </submittedName>
</protein>
<accession>A0A6L2J6L9</accession>
<name>A0A6L2J6L9_TANCI</name>
<evidence type="ECO:0000256" key="1">
    <source>
        <dbReference type="SAM" id="MobiDB-lite"/>
    </source>
</evidence>
<sequence>MANLGVLPNNFVNEATIAIKKQKREENLKKWKCEDVIVITDVDVPNEVGERNNNVELKEEHITVDVPNQHVTHKILLSLFFVIVFIFRICELRNDDDVPLEPIKQSKKHHIKITTRNRLYHLVDSEDDEDETENQNPWSFDDEVVDEDKGENEVVEEDEWL</sequence>
<comment type="caution">
    <text evidence="2">The sequence shown here is derived from an EMBL/GenBank/DDBJ whole genome shotgun (WGS) entry which is preliminary data.</text>
</comment>
<reference evidence="2" key="1">
    <citation type="journal article" date="2019" name="Sci. Rep.">
        <title>Draft genome of Tanacetum cinerariifolium, the natural source of mosquito coil.</title>
        <authorList>
            <person name="Yamashiro T."/>
            <person name="Shiraishi A."/>
            <person name="Satake H."/>
            <person name="Nakayama K."/>
        </authorList>
    </citation>
    <scope>NUCLEOTIDE SEQUENCE</scope>
</reference>
<organism evidence="2">
    <name type="scientific">Tanacetum cinerariifolium</name>
    <name type="common">Dalmatian daisy</name>
    <name type="synonym">Chrysanthemum cinerariifolium</name>
    <dbReference type="NCBI Taxonomy" id="118510"/>
    <lineage>
        <taxon>Eukaryota</taxon>
        <taxon>Viridiplantae</taxon>
        <taxon>Streptophyta</taxon>
        <taxon>Embryophyta</taxon>
        <taxon>Tracheophyta</taxon>
        <taxon>Spermatophyta</taxon>
        <taxon>Magnoliopsida</taxon>
        <taxon>eudicotyledons</taxon>
        <taxon>Gunneridae</taxon>
        <taxon>Pentapetalae</taxon>
        <taxon>asterids</taxon>
        <taxon>campanulids</taxon>
        <taxon>Asterales</taxon>
        <taxon>Asteraceae</taxon>
        <taxon>Asteroideae</taxon>
        <taxon>Anthemideae</taxon>
        <taxon>Anthemidinae</taxon>
        <taxon>Tanacetum</taxon>
    </lineage>
</organism>
<proteinExistence type="predicted"/>
<feature type="region of interest" description="Disordered" evidence="1">
    <location>
        <begin position="124"/>
        <end position="161"/>
    </location>
</feature>
<evidence type="ECO:0000313" key="2">
    <source>
        <dbReference type="EMBL" id="GEU32531.1"/>
    </source>
</evidence>
<dbReference type="AlphaFoldDB" id="A0A6L2J6L9"/>